<dbReference type="Proteomes" id="UP000557566">
    <property type="component" value="Unassembled WGS sequence"/>
</dbReference>
<keyword evidence="7" id="KW-1185">Reference proteome</keyword>
<proteinExistence type="inferred from homology"/>
<sequence length="354" mass="38158">MADSGTAETLEAKCFCGSIHMEFDVPKSSLPLAVYLCHCSLCRFATGSPCIFHTQLPVGVLPRFLGDSTKDNLSSYTVTGMGCSYDFCSTCGCHIAGVSHDRQQWTMATSIFQDHGPEKLQIKQHVFSKSAKGGGLASILTRMGDGEMETWNPPDDDARAALVTSEAETGDDGQDRLRAQCHCGGVSFTVTRPTEQVLDDPSISKLVSPLDKRKWTAVLDACRDCRLTSGSHAMGWASVPLSLCEPLIDTNLTIGTAKSYSSSAGALRSFCGTCGATLLFTDSGRRPSTEQAVAGIATGIIRAPEGVMAEDWLTWRTRVAFASSGASFDKDFVEALTRGMRTWTRDRYGEEVDL</sequence>
<evidence type="ECO:0000259" key="5">
    <source>
        <dbReference type="PROSITE" id="PS51891"/>
    </source>
</evidence>
<protein>
    <recommendedName>
        <fullName evidence="5">CENP-V/GFA domain-containing protein</fullName>
    </recommendedName>
</protein>
<dbReference type="GO" id="GO:0016846">
    <property type="term" value="F:carbon-sulfur lyase activity"/>
    <property type="evidence" value="ECO:0007669"/>
    <property type="project" value="InterPro"/>
</dbReference>
<keyword evidence="4" id="KW-0456">Lyase</keyword>
<dbReference type="Gene3D" id="3.90.1590.10">
    <property type="entry name" value="glutathione-dependent formaldehyde- activating enzyme (gfa)"/>
    <property type="match status" value="2"/>
</dbReference>
<feature type="domain" description="CENP-V/GFA" evidence="5">
    <location>
        <begin position="10"/>
        <end position="152"/>
    </location>
</feature>
<organism evidence="6 7">
    <name type="scientific">Ophiocordyceps sinensis</name>
    <dbReference type="NCBI Taxonomy" id="72228"/>
    <lineage>
        <taxon>Eukaryota</taxon>
        <taxon>Fungi</taxon>
        <taxon>Dikarya</taxon>
        <taxon>Ascomycota</taxon>
        <taxon>Pezizomycotina</taxon>
        <taxon>Sordariomycetes</taxon>
        <taxon>Hypocreomycetidae</taxon>
        <taxon>Hypocreales</taxon>
        <taxon>Ophiocordycipitaceae</taxon>
        <taxon>Ophiocordyceps</taxon>
    </lineage>
</organism>
<gene>
    <name evidence="6" type="ORF">G6O67_008492</name>
</gene>
<evidence type="ECO:0000256" key="4">
    <source>
        <dbReference type="ARBA" id="ARBA00023239"/>
    </source>
</evidence>
<evidence type="ECO:0000313" key="7">
    <source>
        <dbReference type="Proteomes" id="UP000557566"/>
    </source>
</evidence>
<accession>A0A8H4LRI8</accession>
<dbReference type="SUPFAM" id="SSF51316">
    <property type="entry name" value="Mss4-like"/>
    <property type="match status" value="2"/>
</dbReference>
<dbReference type="InterPro" id="IPR006913">
    <property type="entry name" value="CENP-V/GFA"/>
</dbReference>
<comment type="similarity">
    <text evidence="1">Belongs to the Gfa family.</text>
</comment>
<keyword evidence="2" id="KW-0479">Metal-binding</keyword>
<dbReference type="AlphaFoldDB" id="A0A8H4LRI8"/>
<dbReference type="Pfam" id="PF04828">
    <property type="entry name" value="GFA"/>
    <property type="match status" value="1"/>
</dbReference>
<dbReference type="PANTHER" id="PTHR33337">
    <property type="entry name" value="GFA DOMAIN-CONTAINING PROTEIN"/>
    <property type="match status" value="1"/>
</dbReference>
<dbReference type="OrthoDB" id="5422068at2759"/>
<keyword evidence="3" id="KW-0862">Zinc</keyword>
<reference evidence="6 7" key="1">
    <citation type="journal article" date="2020" name="Genome Biol. Evol.">
        <title>A new high-quality draft genome assembly of the Chinese cordyceps Ophiocordyceps sinensis.</title>
        <authorList>
            <person name="Shu R."/>
            <person name="Zhang J."/>
            <person name="Meng Q."/>
            <person name="Zhang H."/>
            <person name="Zhou G."/>
            <person name="Li M."/>
            <person name="Wu P."/>
            <person name="Zhao Y."/>
            <person name="Chen C."/>
            <person name="Qin Q."/>
        </authorList>
    </citation>
    <scope>NUCLEOTIDE SEQUENCE [LARGE SCALE GENOMIC DNA]</scope>
    <source>
        <strain evidence="6 7">IOZ07</strain>
    </source>
</reference>
<evidence type="ECO:0000256" key="1">
    <source>
        <dbReference type="ARBA" id="ARBA00005495"/>
    </source>
</evidence>
<evidence type="ECO:0000256" key="2">
    <source>
        <dbReference type="ARBA" id="ARBA00022723"/>
    </source>
</evidence>
<dbReference type="PANTHER" id="PTHR33337:SF31">
    <property type="entry name" value="DUF636 DOMAIN PROTEIN (AFU_ORTHOLOGUE AFUA_2G12650)"/>
    <property type="match status" value="1"/>
</dbReference>
<dbReference type="PROSITE" id="PS51891">
    <property type="entry name" value="CENP_V_GFA"/>
    <property type="match status" value="1"/>
</dbReference>
<dbReference type="InterPro" id="IPR011057">
    <property type="entry name" value="Mss4-like_sf"/>
</dbReference>
<dbReference type="GO" id="GO:0046872">
    <property type="term" value="F:metal ion binding"/>
    <property type="evidence" value="ECO:0007669"/>
    <property type="project" value="UniProtKB-KW"/>
</dbReference>
<dbReference type="EMBL" id="JAAVMX010000011">
    <property type="protein sequence ID" value="KAF4504330.1"/>
    <property type="molecule type" value="Genomic_DNA"/>
</dbReference>
<name>A0A8H4LRI8_9HYPO</name>
<comment type="caution">
    <text evidence="6">The sequence shown here is derived from an EMBL/GenBank/DDBJ whole genome shotgun (WGS) entry which is preliminary data.</text>
</comment>
<evidence type="ECO:0000256" key="3">
    <source>
        <dbReference type="ARBA" id="ARBA00022833"/>
    </source>
</evidence>
<evidence type="ECO:0000313" key="6">
    <source>
        <dbReference type="EMBL" id="KAF4504330.1"/>
    </source>
</evidence>